<accession>A0A068NQD4</accession>
<dbReference type="PANTHER" id="PTHR12526">
    <property type="entry name" value="GLYCOSYLTRANSFERASE"/>
    <property type="match status" value="1"/>
</dbReference>
<dbReference type="Gene3D" id="3.40.50.2000">
    <property type="entry name" value="Glycogen Phosphorylase B"/>
    <property type="match status" value="2"/>
</dbReference>
<evidence type="ECO:0000313" key="4">
    <source>
        <dbReference type="EMBL" id="AIE84965.1"/>
    </source>
</evidence>
<name>A0A068NQD4_FIMGI</name>
<keyword evidence="1" id="KW-0328">Glycosyltransferase</keyword>
<keyword evidence="2 4" id="KW-0808">Transferase</keyword>
<dbReference type="InterPro" id="IPR001296">
    <property type="entry name" value="Glyco_trans_1"/>
</dbReference>
<evidence type="ECO:0000313" key="5">
    <source>
        <dbReference type="Proteomes" id="UP000027982"/>
    </source>
</evidence>
<dbReference type="Pfam" id="PF00534">
    <property type="entry name" value="Glycos_transf_1"/>
    <property type="match status" value="1"/>
</dbReference>
<dbReference type="PANTHER" id="PTHR12526:SF510">
    <property type="entry name" value="D-INOSITOL 3-PHOSPHATE GLYCOSYLTRANSFERASE"/>
    <property type="match status" value="1"/>
</dbReference>
<dbReference type="STRING" id="661478.OP10G_1597"/>
<protein>
    <submittedName>
        <fullName evidence="4">Glycosyl transferase, group 1</fullName>
    </submittedName>
</protein>
<dbReference type="Proteomes" id="UP000027982">
    <property type="component" value="Chromosome"/>
</dbReference>
<reference evidence="4 5" key="1">
    <citation type="journal article" date="2014" name="PLoS ONE">
        <title>The first complete genome sequence of the class fimbriimonadia in the phylum armatimonadetes.</title>
        <authorList>
            <person name="Hu Z.Y."/>
            <person name="Wang Y.Z."/>
            <person name="Im W.T."/>
            <person name="Wang S.Y."/>
            <person name="Zhao G.P."/>
            <person name="Zheng H.J."/>
            <person name="Quan Z.X."/>
        </authorList>
    </citation>
    <scope>NUCLEOTIDE SEQUENCE [LARGE SCALE GENOMIC DNA]</scope>
    <source>
        <strain evidence="4">Gsoil 348</strain>
    </source>
</reference>
<dbReference type="CDD" id="cd03801">
    <property type="entry name" value="GT4_PimA-like"/>
    <property type="match status" value="1"/>
</dbReference>
<dbReference type="EMBL" id="CP007139">
    <property type="protein sequence ID" value="AIE84965.1"/>
    <property type="molecule type" value="Genomic_DNA"/>
</dbReference>
<dbReference type="KEGG" id="fgi:OP10G_1597"/>
<dbReference type="GO" id="GO:0016757">
    <property type="term" value="F:glycosyltransferase activity"/>
    <property type="evidence" value="ECO:0007669"/>
    <property type="project" value="UniProtKB-KW"/>
</dbReference>
<sequence length="312" mass="34631">MEDGDPPATKVDGICVDRVLSLSAPPPKFSYRERARITEANEHRTAAWLTEFRPDIVCFWGMARLTVGPIRAADEAGYPYAFVLCDDSLASYAPAPWSRPWRALPDHLLHRRATLSELRVSPATSLTEAIVDELRRTFTDEFDPLLIHPGVPIAEWTPKLCPGEAHDPFRLLCVDRSSFEIAAQVAEALGRRVALRTVVGPWAKDLLAEYHEADALILSGGPPILEAMACGTPVIGAEDAPLSEVLSHHRNALVVPQGDLEALSAAITRLIEDDDLREALATEGIRMVRSRFTFDRYVDDLERWLLKDVLHS</sequence>
<dbReference type="SUPFAM" id="SSF53756">
    <property type="entry name" value="UDP-Glycosyltransferase/glycogen phosphorylase"/>
    <property type="match status" value="1"/>
</dbReference>
<proteinExistence type="predicted"/>
<organism evidence="4 5">
    <name type="scientific">Fimbriimonas ginsengisoli Gsoil 348</name>
    <dbReference type="NCBI Taxonomy" id="661478"/>
    <lineage>
        <taxon>Bacteria</taxon>
        <taxon>Bacillati</taxon>
        <taxon>Armatimonadota</taxon>
        <taxon>Fimbriimonadia</taxon>
        <taxon>Fimbriimonadales</taxon>
        <taxon>Fimbriimonadaceae</taxon>
        <taxon>Fimbriimonas</taxon>
    </lineage>
</organism>
<evidence type="ECO:0000256" key="1">
    <source>
        <dbReference type="ARBA" id="ARBA00022676"/>
    </source>
</evidence>
<keyword evidence="5" id="KW-1185">Reference proteome</keyword>
<evidence type="ECO:0000256" key="2">
    <source>
        <dbReference type="ARBA" id="ARBA00022679"/>
    </source>
</evidence>
<evidence type="ECO:0000259" key="3">
    <source>
        <dbReference type="Pfam" id="PF00534"/>
    </source>
</evidence>
<gene>
    <name evidence="4" type="ORF">OP10G_1597</name>
</gene>
<dbReference type="AlphaFoldDB" id="A0A068NQD4"/>
<feature type="domain" description="Glycosyl transferase family 1" evidence="3">
    <location>
        <begin position="199"/>
        <end position="285"/>
    </location>
</feature>
<dbReference type="eggNOG" id="COG0438">
    <property type="taxonomic scope" value="Bacteria"/>
</dbReference>
<dbReference type="HOGENOM" id="CLU_890675_0_0_0"/>